<sequence>MDVSKEALFSIGQFAKLSNISIKTLRYYDAEGLLKPAYIDAQSNYRYYTPTQLEHARLLQKLRFIHVPLDVLRDFMQCPTEAYLQEVLDRYERQLQQELETLTGRIEGIRRRRAYPRDLRPYDVRVEIRPSVPFVYLHYQVGLSRIEEARDLAFKELRAYLARFSMEPASPPMCFGPPHPPSRDDQVVHQVIAGFEVSQPVPDEGRILSGWTPGGTWYTARHHGLYDYIGYAKAPTFQRAREDGVPIGKGSEEFWHAEVYRIGPWDTPDLGQLLTDVRWLLEADTLGTLALPT</sequence>
<dbReference type="EMBL" id="QJSX01000022">
    <property type="protein sequence ID" value="PYE49457.1"/>
    <property type="molecule type" value="Genomic_DNA"/>
</dbReference>
<dbReference type="InterPro" id="IPR011256">
    <property type="entry name" value="Reg_factor_effector_dom_sf"/>
</dbReference>
<feature type="domain" description="HTH merR-type" evidence="2">
    <location>
        <begin position="8"/>
        <end position="78"/>
    </location>
</feature>
<dbReference type="PANTHER" id="PTHR30204:SF97">
    <property type="entry name" value="MERR FAMILY REGULATORY PROTEIN"/>
    <property type="match status" value="1"/>
</dbReference>
<evidence type="ECO:0000313" key="3">
    <source>
        <dbReference type="EMBL" id="PYE49457.1"/>
    </source>
</evidence>
<gene>
    <name evidence="3" type="ORF">DES52_1223</name>
</gene>
<evidence type="ECO:0000259" key="2">
    <source>
        <dbReference type="PROSITE" id="PS50937"/>
    </source>
</evidence>
<protein>
    <submittedName>
        <fullName evidence="3">DNA-binding transcriptional MerR regulator</fullName>
    </submittedName>
</protein>
<evidence type="ECO:0000256" key="1">
    <source>
        <dbReference type="ARBA" id="ARBA00023125"/>
    </source>
</evidence>
<dbReference type="AlphaFoldDB" id="A0A318RZI9"/>
<keyword evidence="1 3" id="KW-0238">DNA-binding</keyword>
<dbReference type="Gene3D" id="1.10.1660.10">
    <property type="match status" value="1"/>
</dbReference>
<dbReference type="InterPro" id="IPR009061">
    <property type="entry name" value="DNA-bd_dom_put_sf"/>
</dbReference>
<dbReference type="SMART" id="SM00422">
    <property type="entry name" value="HTH_MERR"/>
    <property type="match status" value="1"/>
</dbReference>
<reference evidence="3 4" key="1">
    <citation type="submission" date="2018-06" db="EMBL/GenBank/DDBJ databases">
        <title>Genomic Encyclopedia of Type Strains, Phase IV (KMG-IV): sequencing the most valuable type-strain genomes for metagenomic binning, comparative biology and taxonomic classification.</title>
        <authorList>
            <person name="Goeker M."/>
        </authorList>
    </citation>
    <scope>NUCLEOTIDE SEQUENCE [LARGE SCALE GENOMIC DNA]</scope>
    <source>
        <strain evidence="3 4">DSM 18048</strain>
    </source>
</reference>
<dbReference type="PANTHER" id="PTHR30204">
    <property type="entry name" value="REDOX-CYCLING DRUG-SENSING TRANSCRIPTIONAL ACTIVATOR SOXR"/>
    <property type="match status" value="1"/>
</dbReference>
<organism evidence="3 4">
    <name type="scientific">Deinococcus yavapaiensis KR-236</name>
    <dbReference type="NCBI Taxonomy" id="694435"/>
    <lineage>
        <taxon>Bacteria</taxon>
        <taxon>Thermotogati</taxon>
        <taxon>Deinococcota</taxon>
        <taxon>Deinococci</taxon>
        <taxon>Deinococcales</taxon>
        <taxon>Deinococcaceae</taxon>
        <taxon>Deinococcus</taxon>
    </lineage>
</organism>
<comment type="caution">
    <text evidence="3">The sequence shown here is derived from an EMBL/GenBank/DDBJ whole genome shotgun (WGS) entry which is preliminary data.</text>
</comment>
<evidence type="ECO:0000313" key="4">
    <source>
        <dbReference type="Proteomes" id="UP000248326"/>
    </source>
</evidence>
<dbReference type="CDD" id="cd01107">
    <property type="entry name" value="HTH_BmrR"/>
    <property type="match status" value="1"/>
</dbReference>
<dbReference type="PROSITE" id="PS50937">
    <property type="entry name" value="HTH_MERR_2"/>
    <property type="match status" value="1"/>
</dbReference>
<keyword evidence="4" id="KW-1185">Reference proteome</keyword>
<dbReference type="Pfam" id="PF00376">
    <property type="entry name" value="MerR"/>
    <property type="match status" value="1"/>
</dbReference>
<dbReference type="OrthoDB" id="64208at2"/>
<dbReference type="GO" id="GO:0003700">
    <property type="term" value="F:DNA-binding transcription factor activity"/>
    <property type="evidence" value="ECO:0007669"/>
    <property type="project" value="InterPro"/>
</dbReference>
<accession>A0A318RZI9</accession>
<dbReference type="PROSITE" id="PS00552">
    <property type="entry name" value="HTH_MERR_1"/>
    <property type="match status" value="1"/>
</dbReference>
<name>A0A318RZI9_9DEIO</name>
<dbReference type="GO" id="GO:0003677">
    <property type="term" value="F:DNA binding"/>
    <property type="evidence" value="ECO:0007669"/>
    <property type="project" value="UniProtKB-KW"/>
</dbReference>
<dbReference type="RefSeq" id="WP_110888608.1">
    <property type="nucleotide sequence ID" value="NZ_QJSX01000022.1"/>
</dbReference>
<dbReference type="SUPFAM" id="SSF55136">
    <property type="entry name" value="Probable bacterial effector-binding domain"/>
    <property type="match status" value="1"/>
</dbReference>
<dbReference type="SUPFAM" id="SSF46955">
    <property type="entry name" value="Putative DNA-binding domain"/>
    <property type="match status" value="1"/>
</dbReference>
<dbReference type="InterPro" id="IPR000551">
    <property type="entry name" value="MerR-type_HTH_dom"/>
</dbReference>
<proteinExistence type="predicted"/>
<dbReference type="Proteomes" id="UP000248326">
    <property type="component" value="Unassembled WGS sequence"/>
</dbReference>
<dbReference type="Gene3D" id="3.20.80.10">
    <property type="entry name" value="Regulatory factor, effector binding domain"/>
    <property type="match status" value="1"/>
</dbReference>
<dbReference type="InterPro" id="IPR047057">
    <property type="entry name" value="MerR_fam"/>
</dbReference>